<gene>
    <name evidence="2" type="ORF">GBAR_LOCUS19927</name>
</gene>
<feature type="non-terminal residue" evidence="2">
    <location>
        <position position="76"/>
    </location>
</feature>
<reference evidence="2" key="1">
    <citation type="submission" date="2023-03" db="EMBL/GenBank/DDBJ databases">
        <authorList>
            <person name="Steffen K."/>
            <person name="Cardenas P."/>
        </authorList>
    </citation>
    <scope>NUCLEOTIDE SEQUENCE</scope>
</reference>
<dbReference type="AlphaFoldDB" id="A0AA35SSV3"/>
<keyword evidence="3" id="KW-1185">Reference proteome</keyword>
<comment type="caution">
    <text evidence="2">The sequence shown here is derived from an EMBL/GenBank/DDBJ whole genome shotgun (WGS) entry which is preliminary data.</text>
</comment>
<proteinExistence type="predicted"/>
<organism evidence="2 3">
    <name type="scientific">Geodia barretti</name>
    <name type="common">Barrett's horny sponge</name>
    <dbReference type="NCBI Taxonomy" id="519541"/>
    <lineage>
        <taxon>Eukaryota</taxon>
        <taxon>Metazoa</taxon>
        <taxon>Porifera</taxon>
        <taxon>Demospongiae</taxon>
        <taxon>Heteroscleromorpha</taxon>
        <taxon>Tetractinellida</taxon>
        <taxon>Astrophorina</taxon>
        <taxon>Geodiidae</taxon>
        <taxon>Geodia</taxon>
    </lineage>
</organism>
<protein>
    <submittedName>
        <fullName evidence="2">Uncharacterized protein</fullName>
    </submittedName>
</protein>
<evidence type="ECO:0000256" key="1">
    <source>
        <dbReference type="SAM" id="MobiDB-lite"/>
    </source>
</evidence>
<name>A0AA35SSV3_GEOBA</name>
<accession>A0AA35SSV3</accession>
<feature type="region of interest" description="Disordered" evidence="1">
    <location>
        <begin position="1"/>
        <end position="30"/>
    </location>
</feature>
<evidence type="ECO:0000313" key="2">
    <source>
        <dbReference type="EMBL" id="CAI8035540.1"/>
    </source>
</evidence>
<dbReference type="Proteomes" id="UP001174909">
    <property type="component" value="Unassembled WGS sequence"/>
</dbReference>
<evidence type="ECO:0000313" key="3">
    <source>
        <dbReference type="Proteomes" id="UP001174909"/>
    </source>
</evidence>
<dbReference type="EMBL" id="CASHTH010002808">
    <property type="protein sequence ID" value="CAI8035540.1"/>
    <property type="molecule type" value="Genomic_DNA"/>
</dbReference>
<sequence length="76" mass="8520">MQSSLAVTETAENHPYATLERKEPPTYELPSDTLEKKCIDYTVIYEDPTSPSYVNEAYSNVSIFDSVGTWVPTLVS</sequence>